<dbReference type="AlphaFoldDB" id="A0A2G1XMN9"/>
<dbReference type="InterPro" id="IPR004378">
    <property type="entry name" value="F420H2_quin_Rdtase"/>
</dbReference>
<proteinExistence type="inferred from homology"/>
<dbReference type="GO" id="GO:0005886">
    <property type="term" value="C:plasma membrane"/>
    <property type="evidence" value="ECO:0007669"/>
    <property type="project" value="TreeGrafter"/>
</dbReference>
<dbReference type="InterPro" id="IPR012349">
    <property type="entry name" value="Split_barrel_FMN-bd"/>
</dbReference>
<protein>
    <submittedName>
        <fullName evidence="3">Nitroreductase family deazaflavin-dependent oxidoreductase</fullName>
    </submittedName>
</protein>
<evidence type="ECO:0000313" key="4">
    <source>
        <dbReference type="Proteomes" id="UP000222531"/>
    </source>
</evidence>
<organism evidence="3 4">
    <name type="scientific">Streptomyces cinnamoneus</name>
    <name type="common">Streptoverticillium cinnamoneum</name>
    <dbReference type="NCBI Taxonomy" id="53446"/>
    <lineage>
        <taxon>Bacteria</taxon>
        <taxon>Bacillati</taxon>
        <taxon>Actinomycetota</taxon>
        <taxon>Actinomycetes</taxon>
        <taxon>Kitasatosporales</taxon>
        <taxon>Streptomycetaceae</taxon>
        <taxon>Streptomyces</taxon>
        <taxon>Streptomyces cinnamoneus group</taxon>
    </lineage>
</organism>
<dbReference type="OrthoDB" id="8225825at2"/>
<dbReference type="Proteomes" id="UP000222531">
    <property type="component" value="Unassembled WGS sequence"/>
</dbReference>
<dbReference type="GO" id="GO:0070967">
    <property type="term" value="F:coenzyme F420 binding"/>
    <property type="evidence" value="ECO:0007669"/>
    <property type="project" value="TreeGrafter"/>
</dbReference>
<keyword evidence="4" id="KW-1185">Reference proteome</keyword>
<dbReference type="SUPFAM" id="SSF50475">
    <property type="entry name" value="FMN-binding split barrel"/>
    <property type="match status" value="1"/>
</dbReference>
<evidence type="ECO:0000256" key="1">
    <source>
        <dbReference type="ARBA" id="ARBA00008710"/>
    </source>
</evidence>
<sequence length="160" mass="17767">MSGRARRVHPAVARAGTTRLFLWLAPRVLPRADRAVHRLTGGRWMPSRLFLPSVVLTTTGHRSGRPHATPLCAFRCPDGSRLVAATNFGRPRHPHWSANLLHRPEATVTYGGRTQPVTAHRLSPAAQRAERARSLAILPAYDHYAARVGDRGIRVFRLVP</sequence>
<dbReference type="Pfam" id="PF04075">
    <property type="entry name" value="F420H2_quin_red"/>
    <property type="match status" value="1"/>
</dbReference>
<reference evidence="3 4" key="1">
    <citation type="journal article" date="2017" name="Biochemistry">
        <title>Identification of the Biosynthetic Pathway for the Antibiotic Bicyclomycin.</title>
        <authorList>
            <person name="Patteson J."/>
            <person name="Cai W."/>
            <person name="Johnson R.A."/>
            <person name="Santa Maria K."/>
            <person name="Li B."/>
        </authorList>
    </citation>
    <scope>NUCLEOTIDE SEQUENCE [LARGE SCALE GENOMIC DNA]</scope>
    <source>
        <strain evidence="3 4">ATCC 21532</strain>
    </source>
</reference>
<evidence type="ECO:0000313" key="3">
    <source>
        <dbReference type="EMBL" id="PHQ52473.1"/>
    </source>
</evidence>
<dbReference type="Gene3D" id="2.30.110.10">
    <property type="entry name" value="Electron Transport, Fmn-binding Protein, Chain A"/>
    <property type="match status" value="1"/>
</dbReference>
<comment type="catalytic activity">
    <reaction evidence="2">
        <text>oxidized coenzyme F420-(gamma-L-Glu)(n) + a quinol + H(+) = reduced coenzyme F420-(gamma-L-Glu)(n) + a quinone</text>
        <dbReference type="Rhea" id="RHEA:39663"/>
        <dbReference type="Rhea" id="RHEA-COMP:12939"/>
        <dbReference type="Rhea" id="RHEA-COMP:14378"/>
        <dbReference type="ChEBI" id="CHEBI:15378"/>
        <dbReference type="ChEBI" id="CHEBI:24646"/>
        <dbReference type="ChEBI" id="CHEBI:132124"/>
        <dbReference type="ChEBI" id="CHEBI:133980"/>
        <dbReference type="ChEBI" id="CHEBI:139511"/>
    </reaction>
</comment>
<comment type="similarity">
    <text evidence="1">Belongs to the F420H(2)-dependent quinone reductase family.</text>
</comment>
<dbReference type="GO" id="GO:0016491">
    <property type="term" value="F:oxidoreductase activity"/>
    <property type="evidence" value="ECO:0007669"/>
    <property type="project" value="InterPro"/>
</dbReference>
<name>A0A2G1XMN9_STRCJ</name>
<dbReference type="PANTHER" id="PTHR39428:SF1">
    <property type="entry name" value="F420H(2)-DEPENDENT QUINONE REDUCTASE RV1261C"/>
    <property type="match status" value="1"/>
</dbReference>
<accession>A0A2G1XMN9</accession>
<dbReference type="EMBL" id="NHZO01000081">
    <property type="protein sequence ID" value="PHQ52473.1"/>
    <property type="molecule type" value="Genomic_DNA"/>
</dbReference>
<gene>
    <name evidence="3" type="ORF">BLA24_06735</name>
</gene>
<evidence type="ECO:0000256" key="2">
    <source>
        <dbReference type="ARBA" id="ARBA00049106"/>
    </source>
</evidence>
<dbReference type="PANTHER" id="PTHR39428">
    <property type="entry name" value="F420H(2)-DEPENDENT QUINONE REDUCTASE RV1261C"/>
    <property type="match status" value="1"/>
</dbReference>
<dbReference type="RefSeq" id="WP_099198252.1">
    <property type="nucleotide sequence ID" value="NZ_JBIRXA010000015.1"/>
</dbReference>
<comment type="caution">
    <text evidence="3">The sequence shown here is derived from an EMBL/GenBank/DDBJ whole genome shotgun (WGS) entry which is preliminary data.</text>
</comment>
<dbReference type="NCBIfam" id="TIGR00026">
    <property type="entry name" value="hi_GC_TIGR00026"/>
    <property type="match status" value="1"/>
</dbReference>